<gene>
    <name evidence="1" type="ORF">DSM25559_5063</name>
</gene>
<sequence>MTIRRNKVSDLPPEVESLCIGKDPLRPNDCEDRTVVVLPFLAAVIDGATDLFGISYGGHKPGWISAEIVARTLKRNARRAYNEQWDDLRMSREIDRSFKAVYDHLDLTETVTQQPSLRFRSGGTIAAATHAGLRISGDLSLARVDGVVLKPSEPNDAERVFIEMRRAFWQDKAFAGLDAAERDKAIKSLLVRGISPPSQHEDACNRVTRQLLENPRFSRQVVEEALLHGLAGIRETRDISSALFSPAFDGFSSQSGQRPVTVLPWGSFKTIELFSDGYPGIPEGTSGVDWENLVVMANQNDPHRIGLFGAVKGCVQDGHHDDRSLVIVRDWKEPPC</sequence>
<proteinExistence type="predicted"/>
<accession>A0A1R3U2M0</accession>
<organism evidence="1 2">
    <name type="scientific">Agrobacterium rosae</name>
    <dbReference type="NCBI Taxonomy" id="1972867"/>
    <lineage>
        <taxon>Bacteria</taxon>
        <taxon>Pseudomonadati</taxon>
        <taxon>Pseudomonadota</taxon>
        <taxon>Alphaproteobacteria</taxon>
        <taxon>Hyphomicrobiales</taxon>
        <taxon>Rhizobiaceae</taxon>
        <taxon>Rhizobium/Agrobacterium group</taxon>
        <taxon>Agrobacterium</taxon>
    </lineage>
</organism>
<evidence type="ECO:0000313" key="2">
    <source>
        <dbReference type="Proteomes" id="UP000187891"/>
    </source>
</evidence>
<reference evidence="2" key="1">
    <citation type="submission" date="2016-10" db="EMBL/GenBank/DDBJ databases">
        <authorList>
            <person name="Wibberg D."/>
        </authorList>
    </citation>
    <scope>NUCLEOTIDE SEQUENCE [LARGE SCALE GENOMIC DNA]</scope>
</reference>
<evidence type="ECO:0000313" key="1">
    <source>
        <dbReference type="EMBL" id="SCX35635.1"/>
    </source>
</evidence>
<dbReference type="RefSeq" id="WP_077122969.1">
    <property type="nucleotide sequence ID" value="NZ_FMUE01000022.1"/>
</dbReference>
<dbReference type="STRING" id="1907666.DSM25559_5063"/>
<protein>
    <submittedName>
        <fullName evidence="1">Uncharacterized protein</fullName>
    </submittedName>
</protein>
<dbReference type="Proteomes" id="UP000187891">
    <property type="component" value="Unassembled WGS sequence"/>
</dbReference>
<dbReference type="AlphaFoldDB" id="A0A1R3U2M0"/>
<name>A0A1R3U2M0_9HYPH</name>
<dbReference type="EMBL" id="FMUE01000022">
    <property type="protein sequence ID" value="SCX35635.1"/>
    <property type="molecule type" value="Genomic_DNA"/>
</dbReference>